<evidence type="ECO:0000256" key="1">
    <source>
        <dbReference type="SAM" id="MobiDB-lite"/>
    </source>
</evidence>
<evidence type="ECO:0000313" key="3">
    <source>
        <dbReference type="Proteomes" id="UP001610444"/>
    </source>
</evidence>
<dbReference type="RefSeq" id="XP_070896416.1">
    <property type="nucleotide sequence ID" value="XM_071036425.1"/>
</dbReference>
<dbReference type="EMBL" id="JBFXLR010000039">
    <property type="protein sequence ID" value="KAL2844950.1"/>
    <property type="molecule type" value="Genomic_DNA"/>
</dbReference>
<accession>A0ABR4JY26</accession>
<feature type="region of interest" description="Disordered" evidence="1">
    <location>
        <begin position="1"/>
        <end position="21"/>
    </location>
</feature>
<comment type="caution">
    <text evidence="2">The sequence shown here is derived from an EMBL/GenBank/DDBJ whole genome shotgun (WGS) entry which is preliminary data.</text>
</comment>
<dbReference type="GeneID" id="98151589"/>
<dbReference type="Proteomes" id="UP001610444">
    <property type="component" value="Unassembled WGS sequence"/>
</dbReference>
<reference evidence="2 3" key="1">
    <citation type="submission" date="2024-07" db="EMBL/GenBank/DDBJ databases">
        <title>Section-level genome sequencing and comparative genomics of Aspergillus sections Usti and Cavernicolus.</title>
        <authorList>
            <consortium name="Lawrence Berkeley National Laboratory"/>
            <person name="Nybo J.L."/>
            <person name="Vesth T.C."/>
            <person name="Theobald S."/>
            <person name="Frisvad J.C."/>
            <person name="Larsen T.O."/>
            <person name="Kjaerboelling I."/>
            <person name="Rothschild-Mancinelli K."/>
            <person name="Lyhne E.K."/>
            <person name="Kogle M.E."/>
            <person name="Barry K."/>
            <person name="Clum A."/>
            <person name="Na H."/>
            <person name="Ledsgaard L."/>
            <person name="Lin J."/>
            <person name="Lipzen A."/>
            <person name="Kuo A."/>
            <person name="Riley R."/>
            <person name="Mondo S."/>
            <person name="LaButti K."/>
            <person name="Haridas S."/>
            <person name="Pangalinan J."/>
            <person name="Salamov A.A."/>
            <person name="Simmons B.A."/>
            <person name="Magnuson J.K."/>
            <person name="Chen J."/>
            <person name="Drula E."/>
            <person name="Henrissat B."/>
            <person name="Wiebenga A."/>
            <person name="Lubbers R.J."/>
            <person name="Gomes A.C."/>
            <person name="Macurrencykelacurrency M.R."/>
            <person name="Stajich J."/>
            <person name="Grigoriev I.V."/>
            <person name="Mortensen U.H."/>
            <person name="De vries R.P."/>
            <person name="Baker S.E."/>
            <person name="Andersen M.R."/>
        </authorList>
    </citation>
    <scope>NUCLEOTIDE SEQUENCE [LARGE SCALE GENOMIC DNA]</scope>
    <source>
        <strain evidence="2 3">CBS 756.74</strain>
    </source>
</reference>
<proteinExistence type="predicted"/>
<gene>
    <name evidence="2" type="ORF">BJX68DRAFT_138379</name>
</gene>
<protein>
    <submittedName>
        <fullName evidence="2">Uncharacterized protein</fullName>
    </submittedName>
</protein>
<evidence type="ECO:0000313" key="2">
    <source>
        <dbReference type="EMBL" id="KAL2844950.1"/>
    </source>
</evidence>
<feature type="compositionally biased region" description="Basic and acidic residues" evidence="1">
    <location>
        <begin position="115"/>
        <end position="126"/>
    </location>
</feature>
<feature type="region of interest" description="Disordered" evidence="1">
    <location>
        <begin position="115"/>
        <end position="139"/>
    </location>
</feature>
<organism evidence="2 3">
    <name type="scientific">Aspergillus pseudodeflectus</name>
    <dbReference type="NCBI Taxonomy" id="176178"/>
    <lineage>
        <taxon>Eukaryota</taxon>
        <taxon>Fungi</taxon>
        <taxon>Dikarya</taxon>
        <taxon>Ascomycota</taxon>
        <taxon>Pezizomycotina</taxon>
        <taxon>Eurotiomycetes</taxon>
        <taxon>Eurotiomycetidae</taxon>
        <taxon>Eurotiales</taxon>
        <taxon>Aspergillaceae</taxon>
        <taxon>Aspergillus</taxon>
        <taxon>Aspergillus subgen. Nidulantes</taxon>
    </lineage>
</organism>
<name>A0ABR4JY26_9EURO</name>
<sequence length="156" mass="17647">MEPVRRKTRLASHTNGRRKRASGYGICGQKGGWAEYSYSRLMGLHCIENRSESLSTRIQARADQRFSQSRITSLYFLGNFCANRISSLVDAGNTEVHCCYTTWLRCTAHTANARKSEEPSAKDRLALRTSHPQPSWRPRPFLALKMGARASGAKRR</sequence>
<keyword evidence="3" id="KW-1185">Reference proteome</keyword>